<organism evidence="6 7">
    <name type="scientific">Pseudoalteromonas rubra</name>
    <dbReference type="NCBI Taxonomy" id="43658"/>
    <lineage>
        <taxon>Bacteria</taxon>
        <taxon>Pseudomonadati</taxon>
        <taxon>Pseudomonadota</taxon>
        <taxon>Gammaproteobacteria</taxon>
        <taxon>Alteromonadales</taxon>
        <taxon>Pseudoalteromonadaceae</taxon>
        <taxon>Pseudoalteromonas</taxon>
    </lineage>
</organism>
<dbReference type="PANTHER" id="PTHR46091">
    <property type="entry name" value="BLR7054 PROTEIN"/>
    <property type="match status" value="1"/>
</dbReference>
<name>A0A0F4QZQ9_9GAMM</name>
<proteinExistence type="predicted"/>
<dbReference type="InterPro" id="IPR036188">
    <property type="entry name" value="FAD/NAD-bd_sf"/>
</dbReference>
<keyword evidence="5" id="KW-0520">NAD</keyword>
<evidence type="ECO:0000256" key="3">
    <source>
        <dbReference type="ARBA" id="ARBA00022827"/>
    </source>
</evidence>
<dbReference type="Proteomes" id="UP000033452">
    <property type="component" value="Unassembled WGS sequence"/>
</dbReference>
<evidence type="ECO:0000256" key="5">
    <source>
        <dbReference type="ARBA" id="ARBA00023027"/>
    </source>
</evidence>
<keyword evidence="7" id="KW-1185">Reference proteome</keyword>
<dbReference type="SUPFAM" id="SSF51905">
    <property type="entry name" value="FAD/NAD(P)-binding domain"/>
    <property type="match status" value="1"/>
</dbReference>
<sequence>MQWDAIFVGAGITTLACSALLLKENPALRLLVIDKHIVPGGYSTVFRRPKAGATFDCSLHKLSGMGEGGNLNNIFEKLGLYEELEMKYPSDYFCCFKDKSGCPLPNDATQTQEVLKQAFPAQADAIDTYFEQVAIYGRNGYYQFQMLDGTIEPDIEQLRYAHKHLKNITVEEGLNALFDDPYLIEILAAPGIYVGGYPEDLGYLYYLHVVYATLNKGNAYVVGASQKLSDVLAKRITDSGGKVVLSNPVTEILTDEHNQAYGVRCKKGEFYSNSIFINTSPHYALENLFNTNVDFSTVLKKLEALKPARATTTVYLVTDLPPEQLGLNHTESMMFSEAPGEAGKLRKAAEQSGFDEALCEQAFWQNSPMEVTNYHLLDSDGGKVICLNVLDSIDHWPQRRTPEYREKKARAGEVLVERLLQQIPSLRGHIEYQEVASPRTYVRFTNNTDGSGYGAMVGTDISGHVFHHKFPIKGIEFVSAWVAGPSYEAAFGYAQVKAKKWGQYV</sequence>
<keyword evidence="3" id="KW-0274">FAD</keyword>
<dbReference type="EMBL" id="JXYA01000002">
    <property type="protein sequence ID" value="KJZ13171.1"/>
    <property type="molecule type" value="Genomic_DNA"/>
</dbReference>
<evidence type="ECO:0000313" key="7">
    <source>
        <dbReference type="Proteomes" id="UP000033452"/>
    </source>
</evidence>
<protein>
    <submittedName>
        <fullName evidence="6">FAD-dependent oxidoreductase</fullName>
    </submittedName>
</protein>
<comment type="caution">
    <text evidence="6">The sequence shown here is derived from an EMBL/GenBank/DDBJ whole genome shotgun (WGS) entry which is preliminary data.</text>
</comment>
<evidence type="ECO:0000256" key="2">
    <source>
        <dbReference type="ARBA" id="ARBA00022729"/>
    </source>
</evidence>
<evidence type="ECO:0000256" key="4">
    <source>
        <dbReference type="ARBA" id="ARBA00022857"/>
    </source>
</evidence>
<dbReference type="AlphaFoldDB" id="A0A0F4QZQ9"/>
<dbReference type="PATRIC" id="fig|43658.5.peg.311"/>
<accession>A0A0F4QZQ9</accession>
<evidence type="ECO:0000256" key="1">
    <source>
        <dbReference type="ARBA" id="ARBA00022630"/>
    </source>
</evidence>
<dbReference type="Gene3D" id="3.50.50.60">
    <property type="entry name" value="FAD/NAD(P)-binding domain"/>
    <property type="match status" value="2"/>
</dbReference>
<gene>
    <name evidence="6" type="ORF">TW77_01505</name>
</gene>
<keyword evidence="2" id="KW-0732">Signal</keyword>
<keyword evidence="1" id="KW-0285">Flavoprotein</keyword>
<dbReference type="InterPro" id="IPR052206">
    <property type="entry name" value="Retinol_saturase"/>
</dbReference>
<dbReference type="Pfam" id="PF13450">
    <property type="entry name" value="NAD_binding_8"/>
    <property type="match status" value="1"/>
</dbReference>
<reference evidence="6 7" key="1">
    <citation type="journal article" date="2015" name="BMC Genomics">
        <title>Genome mining reveals unlocked bioactive potential of marine Gram-negative bacteria.</title>
        <authorList>
            <person name="Machado H."/>
            <person name="Sonnenschein E.C."/>
            <person name="Melchiorsen J."/>
            <person name="Gram L."/>
        </authorList>
    </citation>
    <scope>NUCLEOTIDE SEQUENCE [LARGE SCALE GENOMIC DNA]</scope>
    <source>
        <strain evidence="6 7">S2471</strain>
    </source>
</reference>
<keyword evidence="4" id="KW-0521">NADP</keyword>
<evidence type="ECO:0000313" key="6">
    <source>
        <dbReference type="EMBL" id="KJZ13171.1"/>
    </source>
</evidence>
<dbReference type="PANTHER" id="PTHR46091:SF3">
    <property type="entry name" value="AMINE OXIDASE DOMAIN-CONTAINING PROTEIN"/>
    <property type="match status" value="1"/>
</dbReference>